<gene>
    <name evidence="2" type="ORF">RSOL_278550</name>
</gene>
<dbReference type="AlphaFoldDB" id="A0A0A1UIW8"/>
<reference evidence="3" key="1">
    <citation type="journal article" date="2014" name="Genome Announc.">
        <title>Draft genome sequence of the plant-pathogenic soil fungus Rhizoctonia solani anastomosis group 3 strain Rhs1AP.</title>
        <authorList>
            <person name="Cubeta M.A."/>
            <person name="Thomas E."/>
            <person name="Dean R.A."/>
            <person name="Jabaji S."/>
            <person name="Neate S.M."/>
            <person name="Tavantzis S."/>
            <person name="Toda T."/>
            <person name="Vilgalys R."/>
            <person name="Bharathan N."/>
            <person name="Fedorova-Abrams N."/>
            <person name="Pakala S.B."/>
            <person name="Pakala S.M."/>
            <person name="Zafar N."/>
            <person name="Joardar V."/>
            <person name="Losada L."/>
            <person name="Nierman W.C."/>
        </authorList>
    </citation>
    <scope>NUCLEOTIDE SEQUENCE [LARGE SCALE GENOMIC DNA]</scope>
    <source>
        <strain evidence="3">AG-3</strain>
    </source>
</reference>
<dbReference type="Proteomes" id="UP000030108">
    <property type="component" value="Unassembled WGS sequence"/>
</dbReference>
<feature type="compositionally biased region" description="Acidic residues" evidence="1">
    <location>
        <begin position="286"/>
        <end position="300"/>
    </location>
</feature>
<name>A0A0A1UIW8_9AGAM</name>
<evidence type="ECO:0000256" key="1">
    <source>
        <dbReference type="SAM" id="MobiDB-lite"/>
    </source>
</evidence>
<feature type="region of interest" description="Disordered" evidence="1">
    <location>
        <begin position="281"/>
        <end position="300"/>
    </location>
</feature>
<dbReference type="EMBL" id="JATN01000321">
    <property type="protein sequence ID" value="EUC58790.1"/>
    <property type="molecule type" value="Genomic_DNA"/>
</dbReference>
<evidence type="ECO:0000313" key="3">
    <source>
        <dbReference type="Proteomes" id="UP000030108"/>
    </source>
</evidence>
<evidence type="ECO:0000313" key="2">
    <source>
        <dbReference type="EMBL" id="EUC58790.1"/>
    </source>
</evidence>
<organism evidence="2 3">
    <name type="scientific">Rhizoctonia solani AG-3 Rhs1AP</name>
    <dbReference type="NCBI Taxonomy" id="1086054"/>
    <lineage>
        <taxon>Eukaryota</taxon>
        <taxon>Fungi</taxon>
        <taxon>Dikarya</taxon>
        <taxon>Basidiomycota</taxon>
        <taxon>Agaricomycotina</taxon>
        <taxon>Agaricomycetes</taxon>
        <taxon>Cantharellales</taxon>
        <taxon>Ceratobasidiaceae</taxon>
        <taxon>Rhizoctonia</taxon>
    </lineage>
</organism>
<comment type="caution">
    <text evidence="2">The sequence shown here is derived from an EMBL/GenBank/DDBJ whole genome shotgun (WGS) entry which is preliminary data.</text>
</comment>
<accession>A0A0A1UIW8</accession>
<sequence>MMMHIQEAILKYGSLYNTHVWAMERANGVLSAMNHNGQGGGVLEGTLMRGWWGIANLKNLIKMFHDLPNRTPQDDTVLLDLLSALRGEPEHALQRGTLAAYIAQTKTAYTRLHGIQEPVRLSTQSRMINLCKREYGGLYQMFLHFCMRKWPQVAIFGDGMAGQLYLPPKGLIRRYSYIEYNGVRYGSANHTSGRGYSYGYVGQEHHAARIEWILGVDFPGRPELHTICVFIRRFQLPVIEPNFPWSDWDINLGTASWEFDELDELEAIAADYWVTVNLDTISPERDDPDDMDDVDDVDDE</sequence>
<proteinExistence type="predicted"/>
<feature type="non-terminal residue" evidence="2">
    <location>
        <position position="300"/>
    </location>
</feature>
<protein>
    <submittedName>
        <fullName evidence="2">Uncharacterized protein</fullName>
    </submittedName>
</protein>
<dbReference type="OrthoDB" id="3248986at2759"/>